<evidence type="ECO:0000256" key="4">
    <source>
        <dbReference type="ARBA" id="ARBA00022676"/>
    </source>
</evidence>
<evidence type="ECO:0000256" key="5">
    <source>
        <dbReference type="ARBA" id="ARBA00022679"/>
    </source>
</evidence>
<evidence type="ECO:0000259" key="10">
    <source>
        <dbReference type="Pfam" id="PF02885"/>
    </source>
</evidence>
<dbReference type="Gene3D" id="1.20.970.10">
    <property type="entry name" value="Transferase, Pyrimidine Nucleoside Phosphorylase, Chain C"/>
    <property type="match status" value="1"/>
</dbReference>
<protein>
    <recommendedName>
        <fullName evidence="2">anthranilate phosphoribosyltransferase</fullName>
        <ecNumber evidence="2">2.4.2.18</ecNumber>
    </recommendedName>
</protein>
<feature type="domain" description="Glycosyl transferase family 3" evidence="9">
    <location>
        <begin position="74"/>
        <end position="323"/>
    </location>
</feature>
<dbReference type="SUPFAM" id="SSF47648">
    <property type="entry name" value="Nucleoside phosphorylase/phosphoribosyltransferase N-terminal domain"/>
    <property type="match status" value="1"/>
</dbReference>
<dbReference type="GO" id="GO:0000162">
    <property type="term" value="P:L-tryptophan biosynthetic process"/>
    <property type="evidence" value="ECO:0007669"/>
    <property type="project" value="UniProtKB-KW"/>
</dbReference>
<evidence type="ECO:0000256" key="7">
    <source>
        <dbReference type="ARBA" id="ARBA00023141"/>
    </source>
</evidence>
<dbReference type="Gene3D" id="3.40.1030.10">
    <property type="entry name" value="Nucleoside phosphorylase/phosphoribosyltransferase catalytic domain"/>
    <property type="match status" value="1"/>
</dbReference>
<evidence type="ECO:0000256" key="6">
    <source>
        <dbReference type="ARBA" id="ARBA00022822"/>
    </source>
</evidence>
<dbReference type="InterPro" id="IPR005940">
    <property type="entry name" value="Anthranilate_Pribosyl_Tfrase"/>
</dbReference>
<dbReference type="EMBL" id="BEYU01000129">
    <property type="protein sequence ID" value="GBG32783.1"/>
    <property type="molecule type" value="Genomic_DNA"/>
</dbReference>
<proteinExistence type="inferred from homology"/>
<dbReference type="Pfam" id="PF00591">
    <property type="entry name" value="Glycos_transf_3"/>
    <property type="match status" value="1"/>
</dbReference>
<evidence type="ECO:0000259" key="9">
    <source>
        <dbReference type="Pfam" id="PF00591"/>
    </source>
</evidence>
<organism evidence="11 12">
    <name type="scientific">Hondaea fermentalgiana</name>
    <dbReference type="NCBI Taxonomy" id="2315210"/>
    <lineage>
        <taxon>Eukaryota</taxon>
        <taxon>Sar</taxon>
        <taxon>Stramenopiles</taxon>
        <taxon>Bigyra</taxon>
        <taxon>Labyrinthulomycetes</taxon>
        <taxon>Thraustochytrida</taxon>
        <taxon>Thraustochytriidae</taxon>
        <taxon>Hondaea</taxon>
    </lineage>
</organism>
<dbReference type="InterPro" id="IPR000312">
    <property type="entry name" value="Glycosyl_Trfase_fam3"/>
</dbReference>
<dbReference type="FunFam" id="3.40.1030.10:FF:000002">
    <property type="entry name" value="Anthranilate phosphoribosyltransferase"/>
    <property type="match status" value="1"/>
</dbReference>
<feature type="domain" description="Glycosyl transferase family 3 N-terminal" evidence="10">
    <location>
        <begin position="2"/>
        <end position="64"/>
    </location>
</feature>
<dbReference type="InterPro" id="IPR017459">
    <property type="entry name" value="Glycosyl_Trfase_fam3_N_dom"/>
</dbReference>
<dbReference type="PANTHER" id="PTHR43285:SF2">
    <property type="entry name" value="ANTHRANILATE PHOSPHORIBOSYLTRANSFERASE"/>
    <property type="match status" value="1"/>
</dbReference>
<keyword evidence="6" id="KW-0822">Tryptophan biosynthesis</keyword>
<dbReference type="GO" id="GO:0005829">
    <property type="term" value="C:cytosol"/>
    <property type="evidence" value="ECO:0007669"/>
    <property type="project" value="TreeGrafter"/>
</dbReference>
<evidence type="ECO:0000313" key="12">
    <source>
        <dbReference type="Proteomes" id="UP000241890"/>
    </source>
</evidence>
<evidence type="ECO:0000256" key="8">
    <source>
        <dbReference type="ARBA" id="ARBA00061500"/>
    </source>
</evidence>
<evidence type="ECO:0000256" key="1">
    <source>
        <dbReference type="ARBA" id="ARBA00004907"/>
    </source>
</evidence>
<dbReference type="GO" id="GO:0004048">
    <property type="term" value="F:anthranilate phosphoribosyltransferase activity"/>
    <property type="evidence" value="ECO:0007669"/>
    <property type="project" value="UniProtKB-EC"/>
</dbReference>
<sequence length="353" mass="36429">MREALEKLVRREDLAEAEAAAVMETIASGEAEDAQTAAFLALLAAKGETAAEIAALAGVMRKHAVHVKVEGGDKVVDVVGTGGDGHNTINISTSAAIVAAACGARVAKHGSKSVTSKSGSSDVLEKLGIALLGPAHISDCVQEAGIAFMFAPNFHPAMRHVVPIRRALKIRTIFNILGPLLNPAGAKRMMLGVYSPDLLDVYAEVVHKLGAEHALIVHCCGLDELAAVGVADAREVTPQGVQKITVDPQAMGIAQCKIKDLEGGEPAENAAIIRDIFSGGDKAEGAVADTIALNAGAALYVYGLCDSVEAGYKTAIAKLQSGDVLATLDKFAETSTRLAASAPEEPPTKVAKT</sequence>
<evidence type="ECO:0000256" key="3">
    <source>
        <dbReference type="ARBA" id="ARBA00022605"/>
    </source>
</evidence>
<dbReference type="PANTHER" id="PTHR43285">
    <property type="entry name" value="ANTHRANILATE PHOSPHORIBOSYLTRANSFERASE"/>
    <property type="match status" value="1"/>
</dbReference>
<name>A0A2R5GVU1_9STRA</name>
<evidence type="ECO:0000313" key="11">
    <source>
        <dbReference type="EMBL" id="GBG32783.1"/>
    </source>
</evidence>
<keyword evidence="12" id="KW-1185">Reference proteome</keyword>
<dbReference type="InterPro" id="IPR036320">
    <property type="entry name" value="Glycosyl_Trfase_fam3_N_dom_sf"/>
</dbReference>
<evidence type="ECO:0000256" key="2">
    <source>
        <dbReference type="ARBA" id="ARBA00011948"/>
    </source>
</evidence>
<dbReference type="OrthoDB" id="427800at2759"/>
<keyword evidence="3" id="KW-0028">Amino-acid biosynthesis</keyword>
<gene>
    <name evidence="11" type="ORF">FCC1311_006201</name>
</gene>
<dbReference type="SUPFAM" id="SSF52418">
    <property type="entry name" value="Nucleoside phosphorylase/phosphoribosyltransferase catalytic domain"/>
    <property type="match status" value="1"/>
</dbReference>
<accession>A0A2R5GVU1</accession>
<dbReference type="NCBIfam" id="TIGR01245">
    <property type="entry name" value="trpD"/>
    <property type="match status" value="1"/>
</dbReference>
<comment type="similarity">
    <text evidence="8">Belongs to the anthranilate phosphoribosyltransferase family.</text>
</comment>
<dbReference type="InParanoid" id="A0A2R5GVU1"/>
<dbReference type="InterPro" id="IPR035902">
    <property type="entry name" value="Nuc_phospho_transferase"/>
</dbReference>
<dbReference type="HAMAP" id="MF_00211">
    <property type="entry name" value="TrpD"/>
    <property type="match status" value="1"/>
</dbReference>
<comment type="caution">
    <text evidence="11">The sequence shown here is derived from an EMBL/GenBank/DDBJ whole genome shotgun (WGS) entry which is preliminary data.</text>
</comment>
<dbReference type="Proteomes" id="UP000241890">
    <property type="component" value="Unassembled WGS sequence"/>
</dbReference>
<dbReference type="EC" id="2.4.2.18" evidence="2"/>
<dbReference type="Pfam" id="PF02885">
    <property type="entry name" value="Glycos_trans_3N"/>
    <property type="match status" value="1"/>
</dbReference>
<reference evidence="11 12" key="1">
    <citation type="submission" date="2017-12" db="EMBL/GenBank/DDBJ databases">
        <title>Sequencing, de novo assembly and annotation of complete genome of a new Thraustochytrid species, strain FCC1311.</title>
        <authorList>
            <person name="Sedici K."/>
            <person name="Godart F."/>
            <person name="Aiese Cigliano R."/>
            <person name="Sanseverino W."/>
            <person name="Barakat M."/>
            <person name="Ortet P."/>
            <person name="Marechal E."/>
            <person name="Cagnac O."/>
            <person name="Amato A."/>
        </authorList>
    </citation>
    <scope>NUCLEOTIDE SEQUENCE [LARGE SCALE GENOMIC DNA]</scope>
</reference>
<dbReference type="AlphaFoldDB" id="A0A2R5GVU1"/>
<keyword evidence="7" id="KW-0057">Aromatic amino acid biosynthesis</keyword>
<keyword evidence="4 11" id="KW-0328">Glycosyltransferase</keyword>
<comment type="pathway">
    <text evidence="1">Amino-acid biosynthesis; L-tryptophan biosynthesis; L-tryptophan from chorismate: step 2/5.</text>
</comment>
<keyword evidence="5 11" id="KW-0808">Transferase</keyword>